<dbReference type="RefSeq" id="WP_072792895.1">
    <property type="nucleotide sequence ID" value="NZ_FQWM01000003.1"/>
</dbReference>
<organism evidence="7 8">
    <name type="scientific">Cognatishimia maritima</name>
    <dbReference type="NCBI Taxonomy" id="870908"/>
    <lineage>
        <taxon>Bacteria</taxon>
        <taxon>Pseudomonadati</taxon>
        <taxon>Pseudomonadota</taxon>
        <taxon>Alphaproteobacteria</taxon>
        <taxon>Rhodobacterales</taxon>
        <taxon>Paracoccaceae</taxon>
        <taxon>Cognatishimia</taxon>
    </lineage>
</organism>
<feature type="transmembrane region" description="Helical" evidence="6">
    <location>
        <begin position="41"/>
        <end position="62"/>
    </location>
</feature>
<dbReference type="OrthoDB" id="6384190at2"/>
<evidence type="ECO:0000256" key="2">
    <source>
        <dbReference type="ARBA" id="ARBA00022475"/>
    </source>
</evidence>
<dbReference type="InterPro" id="IPR001851">
    <property type="entry name" value="ABC_transp_permease"/>
</dbReference>
<dbReference type="PANTHER" id="PTHR32196:SF72">
    <property type="entry name" value="RIBOSE IMPORT PERMEASE PROTEIN RBSC"/>
    <property type="match status" value="1"/>
</dbReference>
<dbReference type="GO" id="GO:0022857">
    <property type="term" value="F:transmembrane transporter activity"/>
    <property type="evidence" value="ECO:0007669"/>
    <property type="project" value="InterPro"/>
</dbReference>
<evidence type="ECO:0000256" key="6">
    <source>
        <dbReference type="SAM" id="Phobius"/>
    </source>
</evidence>
<evidence type="ECO:0000256" key="3">
    <source>
        <dbReference type="ARBA" id="ARBA00022692"/>
    </source>
</evidence>
<proteinExistence type="predicted"/>
<comment type="subcellular location">
    <subcellularLocation>
        <location evidence="1">Cell membrane</location>
        <topology evidence="1">Multi-pass membrane protein</topology>
    </subcellularLocation>
</comment>
<evidence type="ECO:0000256" key="1">
    <source>
        <dbReference type="ARBA" id="ARBA00004651"/>
    </source>
</evidence>
<dbReference type="Proteomes" id="UP000184211">
    <property type="component" value="Unassembled WGS sequence"/>
</dbReference>
<feature type="transmembrane region" description="Helical" evidence="6">
    <location>
        <begin position="93"/>
        <end position="115"/>
    </location>
</feature>
<dbReference type="GO" id="GO:0005886">
    <property type="term" value="C:plasma membrane"/>
    <property type="evidence" value="ECO:0007669"/>
    <property type="project" value="UniProtKB-SubCell"/>
</dbReference>
<evidence type="ECO:0000313" key="7">
    <source>
        <dbReference type="EMBL" id="SHH13333.1"/>
    </source>
</evidence>
<dbReference type="AlphaFoldDB" id="A0A1M5QIJ3"/>
<reference evidence="8" key="1">
    <citation type="submission" date="2016-11" db="EMBL/GenBank/DDBJ databases">
        <authorList>
            <person name="Varghese N."/>
            <person name="Submissions S."/>
        </authorList>
    </citation>
    <scope>NUCLEOTIDE SEQUENCE [LARGE SCALE GENOMIC DNA]</scope>
    <source>
        <strain evidence="8">DSM 28223</strain>
    </source>
</reference>
<dbReference type="PANTHER" id="PTHR32196">
    <property type="entry name" value="ABC TRANSPORTER PERMEASE PROTEIN YPHD-RELATED-RELATED"/>
    <property type="match status" value="1"/>
</dbReference>
<evidence type="ECO:0000256" key="4">
    <source>
        <dbReference type="ARBA" id="ARBA00022989"/>
    </source>
</evidence>
<feature type="transmembrane region" description="Helical" evidence="6">
    <location>
        <begin position="209"/>
        <end position="229"/>
    </location>
</feature>
<sequence>MVETLRSLMSRQKWVAIAMATIVLAGVLSVVSPVFLTFSNFQAILVQSSVTAIMAIGMTFIILTAGIDISVGAILFVTSALFAQLYMDTESYLLAFTATLTCATLLGALNGLLVVKFKISPLITTLATYSIYRGAAIHLTGAQNIPVPREMGFLGNGRIWGIPVPILILLVILIIGVYVLSRTRMGVYTRAIGNSERSAKETNLPVNKVLILVYGFSGLVTGIAALILIARVGGLQSGIGIGIEFTVIAAVILGGTKLTGGSGTVVGSVIGAVFLVLIDNGLNLMNASPYIYDIVRGSVLLAAVAIDRYSAVRQKASLEAQRAERLGLDTPVSRAGGGISDAPEVAAK</sequence>
<keyword evidence="2" id="KW-1003">Cell membrane</keyword>
<keyword evidence="5 6" id="KW-0472">Membrane</keyword>
<dbReference type="EMBL" id="FQWM01000003">
    <property type="protein sequence ID" value="SHH13333.1"/>
    <property type="molecule type" value="Genomic_DNA"/>
</dbReference>
<evidence type="ECO:0000256" key="5">
    <source>
        <dbReference type="ARBA" id="ARBA00023136"/>
    </source>
</evidence>
<dbReference type="STRING" id="870908.SAMN04488044_1999"/>
<dbReference type="CDD" id="cd06579">
    <property type="entry name" value="TM_PBP1_transp_AraH_like"/>
    <property type="match status" value="1"/>
</dbReference>
<keyword evidence="8" id="KW-1185">Reference proteome</keyword>
<feature type="transmembrane region" description="Helical" evidence="6">
    <location>
        <begin position="260"/>
        <end position="278"/>
    </location>
</feature>
<feature type="transmembrane region" description="Helical" evidence="6">
    <location>
        <begin position="159"/>
        <end position="180"/>
    </location>
</feature>
<feature type="transmembrane region" description="Helical" evidence="6">
    <location>
        <begin position="14"/>
        <end position="35"/>
    </location>
</feature>
<gene>
    <name evidence="7" type="ORF">SAMN04488044_1999</name>
</gene>
<evidence type="ECO:0000313" key="8">
    <source>
        <dbReference type="Proteomes" id="UP000184211"/>
    </source>
</evidence>
<accession>A0A1M5QIJ3</accession>
<protein>
    <submittedName>
        <fullName evidence="7">Ribose transport system permease protein</fullName>
    </submittedName>
</protein>
<keyword evidence="3 6" id="KW-0812">Transmembrane</keyword>
<dbReference type="Pfam" id="PF02653">
    <property type="entry name" value="BPD_transp_2"/>
    <property type="match status" value="1"/>
</dbReference>
<keyword evidence="4 6" id="KW-1133">Transmembrane helix</keyword>
<name>A0A1M5QIJ3_9RHOB</name>